<keyword evidence="2" id="KW-1133">Transmembrane helix</keyword>
<feature type="transmembrane region" description="Helical" evidence="2">
    <location>
        <begin position="50"/>
        <end position="69"/>
    </location>
</feature>
<protein>
    <submittedName>
        <fullName evidence="3">Uncharacterized protein</fullName>
    </submittedName>
</protein>
<feature type="transmembrane region" description="Helical" evidence="2">
    <location>
        <begin position="114"/>
        <end position="136"/>
    </location>
</feature>
<sequence>MHRSSALARVLTVIVAVVLAPVGAGLLAGGGRVWMSSVFQYARELDLAELAGPTALQVFGILLLVAVVVTGIWSSAGLIAVGVLSLAPIVFAMFPAALITSQRAVRLPLEWTDGIIYGVPLVLFPALGTMGVVLALARRRPEPKGAGLGIVGGILAPVLLAFGAGLLAWGIGTGMLYAYQRFEMAVQPVAVAAVLGGVILVVIGIAVTRWSPFALLLPALALLVVNALVLLPDVFFPALFQLPREISSTLPALLLFGTGTAAAFLYLSYTFVLQRVRSRAQQTPAAPVAASSSEQLPSQHPIYPPSPAQYFPGTGMGPAAHSPAIPTYPPAPGTGPTRS</sequence>
<feature type="transmembrane region" description="Helical" evidence="2">
    <location>
        <begin position="76"/>
        <end position="94"/>
    </location>
</feature>
<keyword evidence="2" id="KW-0472">Membrane</keyword>
<keyword evidence="2" id="KW-0812">Transmembrane</keyword>
<evidence type="ECO:0000256" key="1">
    <source>
        <dbReference type="SAM" id="MobiDB-lite"/>
    </source>
</evidence>
<reference evidence="3 4" key="1">
    <citation type="submission" date="2021-06" db="EMBL/GenBank/DDBJ databases">
        <title>Genome-based taxonomic framework of Microbacterium strains isolated from marine environment, the description of four new species and reclassification of four preexisting species.</title>
        <authorList>
            <person name="Lee S.D."/>
            <person name="Kim S.-M."/>
            <person name="Byeon Y.-S."/>
            <person name="Yang H.L."/>
            <person name="Kim I.S."/>
        </authorList>
    </citation>
    <scope>NUCLEOTIDE SEQUENCE [LARGE SCALE GENOMIC DNA]</scope>
    <source>
        <strain evidence="3 4">SSW1-36</strain>
    </source>
</reference>
<feature type="transmembrane region" description="Helical" evidence="2">
    <location>
        <begin position="7"/>
        <end position="30"/>
    </location>
</feature>
<feature type="transmembrane region" description="Helical" evidence="2">
    <location>
        <begin position="252"/>
        <end position="272"/>
    </location>
</feature>
<evidence type="ECO:0000313" key="3">
    <source>
        <dbReference type="EMBL" id="UPL14607.1"/>
    </source>
</evidence>
<keyword evidence="4" id="KW-1185">Reference proteome</keyword>
<feature type="transmembrane region" description="Helical" evidence="2">
    <location>
        <begin position="215"/>
        <end position="240"/>
    </location>
</feature>
<feature type="compositionally biased region" description="Polar residues" evidence="1">
    <location>
        <begin position="287"/>
        <end position="298"/>
    </location>
</feature>
<proteinExistence type="predicted"/>
<evidence type="ECO:0000313" key="4">
    <source>
        <dbReference type="Proteomes" id="UP000831963"/>
    </source>
</evidence>
<name>A0ABY4IRC6_9MICO</name>
<evidence type="ECO:0000256" key="2">
    <source>
        <dbReference type="SAM" id="Phobius"/>
    </source>
</evidence>
<dbReference type="EMBL" id="CP078077">
    <property type="protein sequence ID" value="UPL14607.1"/>
    <property type="molecule type" value="Genomic_DNA"/>
</dbReference>
<organism evidence="3 4">
    <name type="scientific">Microbacterium galbinum</name>
    <dbReference type="NCBI Taxonomy" id="2851646"/>
    <lineage>
        <taxon>Bacteria</taxon>
        <taxon>Bacillati</taxon>
        <taxon>Actinomycetota</taxon>
        <taxon>Actinomycetes</taxon>
        <taxon>Micrococcales</taxon>
        <taxon>Microbacteriaceae</taxon>
        <taxon>Microbacterium</taxon>
    </lineage>
</organism>
<feature type="transmembrane region" description="Helical" evidence="2">
    <location>
        <begin position="148"/>
        <end position="169"/>
    </location>
</feature>
<dbReference type="Proteomes" id="UP000831963">
    <property type="component" value="Chromosome"/>
</dbReference>
<gene>
    <name evidence="3" type="ORF">KV396_09015</name>
</gene>
<feature type="transmembrane region" description="Helical" evidence="2">
    <location>
        <begin position="189"/>
        <end position="208"/>
    </location>
</feature>
<feature type="region of interest" description="Disordered" evidence="1">
    <location>
        <begin position="287"/>
        <end position="339"/>
    </location>
</feature>
<dbReference type="RefSeq" id="WP_247955498.1">
    <property type="nucleotide sequence ID" value="NZ_CP078077.1"/>
</dbReference>
<accession>A0ABY4IRC6</accession>